<protein>
    <recommendedName>
        <fullName evidence="6 7">Ribonuclease P protein component</fullName>
        <shortName evidence="6">RNase P protein</shortName>
        <shortName evidence="6">RNaseP protein</shortName>
        <ecNumber evidence="6 7">3.1.26.5</ecNumber>
    </recommendedName>
    <alternativeName>
        <fullName evidence="6">Protein C5</fullName>
    </alternativeName>
</protein>
<comment type="subunit">
    <text evidence="6">Consists of a catalytic RNA component (M1 or rnpB) and a protein subunit.</text>
</comment>
<dbReference type="Pfam" id="PF00825">
    <property type="entry name" value="Ribonuclease_P"/>
    <property type="match status" value="1"/>
</dbReference>
<dbReference type="HAMAP" id="MF_00227">
    <property type="entry name" value="RNase_P"/>
    <property type="match status" value="1"/>
</dbReference>
<dbReference type="GO" id="GO:0000049">
    <property type="term" value="F:tRNA binding"/>
    <property type="evidence" value="ECO:0007669"/>
    <property type="project" value="UniProtKB-UniRule"/>
</dbReference>
<comment type="catalytic activity">
    <reaction evidence="6">
        <text>Endonucleolytic cleavage of RNA, removing 5'-extranucleotides from tRNA precursor.</text>
        <dbReference type="EC" id="3.1.26.5"/>
    </reaction>
</comment>
<dbReference type="InterPro" id="IPR000100">
    <property type="entry name" value="RNase_P"/>
</dbReference>
<dbReference type="EMBL" id="LR217705">
    <property type="protein sequence ID" value="VFP80093.1"/>
    <property type="molecule type" value="Genomic_DNA"/>
</dbReference>
<dbReference type="GO" id="GO:0030677">
    <property type="term" value="C:ribonuclease P complex"/>
    <property type="evidence" value="ECO:0007669"/>
    <property type="project" value="TreeGrafter"/>
</dbReference>
<dbReference type="Proteomes" id="UP000294338">
    <property type="component" value="Chromosome 1"/>
</dbReference>
<dbReference type="AlphaFoldDB" id="A0A451D353"/>
<evidence type="ECO:0000313" key="9">
    <source>
        <dbReference type="Proteomes" id="UP000294338"/>
    </source>
</evidence>
<dbReference type="GO" id="GO:0004526">
    <property type="term" value="F:ribonuclease P activity"/>
    <property type="evidence" value="ECO:0007669"/>
    <property type="project" value="UniProtKB-UniRule"/>
</dbReference>
<dbReference type="GO" id="GO:0001682">
    <property type="term" value="P:tRNA 5'-leader removal"/>
    <property type="evidence" value="ECO:0007669"/>
    <property type="project" value="UniProtKB-UniRule"/>
</dbReference>
<evidence type="ECO:0000313" key="8">
    <source>
        <dbReference type="EMBL" id="VFP80093.1"/>
    </source>
</evidence>
<organism evidence="8 9">
    <name type="scientific">Candidatus Erwinia haradaeae</name>
    <dbReference type="NCBI Taxonomy" id="1922217"/>
    <lineage>
        <taxon>Bacteria</taxon>
        <taxon>Pseudomonadati</taxon>
        <taxon>Pseudomonadota</taxon>
        <taxon>Gammaproteobacteria</taxon>
        <taxon>Enterobacterales</taxon>
        <taxon>Erwiniaceae</taxon>
        <taxon>Erwinia</taxon>
    </lineage>
</organism>
<name>A0A451D353_9GAMM</name>
<proteinExistence type="inferred from homology"/>
<evidence type="ECO:0000256" key="2">
    <source>
        <dbReference type="ARBA" id="ARBA00022722"/>
    </source>
</evidence>
<sequence length="119" mass="14300">MKEYLFTKKLRLLTSAHFNFVFQRPQRVSVTYITILGRLNKLGHPRIGFSLSKKNLKHSHERNRVKRLIRESFRQNQHQLPGMDFVVIVRRGIMSLDNPSLVIILEKLWRRHCLLVHRF</sequence>
<accession>A0A451D353</accession>
<dbReference type="InterPro" id="IPR020568">
    <property type="entry name" value="Ribosomal_Su5_D2-typ_SF"/>
</dbReference>
<comment type="similarity">
    <text evidence="6">Belongs to the RnpA family.</text>
</comment>
<evidence type="ECO:0000256" key="7">
    <source>
        <dbReference type="NCBIfam" id="TIGR00188"/>
    </source>
</evidence>
<reference evidence="8 9" key="1">
    <citation type="submission" date="2019-02" db="EMBL/GenBank/DDBJ databases">
        <authorList>
            <person name="Manzano-Marin A."/>
            <person name="Manzano-Marin A."/>
        </authorList>
    </citation>
    <scope>NUCLEOTIDE SEQUENCE [LARGE SCALE GENOMIC DNA]</scope>
    <source>
        <strain evidence="8 9">ErCisplendens/pseudotsugae</strain>
    </source>
</reference>
<keyword evidence="1 6" id="KW-0819">tRNA processing</keyword>
<evidence type="ECO:0000256" key="4">
    <source>
        <dbReference type="ARBA" id="ARBA00022801"/>
    </source>
</evidence>
<keyword evidence="5 6" id="KW-0694">RNA-binding</keyword>
<evidence type="ECO:0000256" key="3">
    <source>
        <dbReference type="ARBA" id="ARBA00022759"/>
    </source>
</evidence>
<dbReference type="RefSeq" id="WP_197094899.1">
    <property type="nucleotide sequence ID" value="NZ_LR217705.1"/>
</dbReference>
<evidence type="ECO:0000256" key="1">
    <source>
        <dbReference type="ARBA" id="ARBA00022694"/>
    </source>
</evidence>
<dbReference type="EC" id="3.1.26.5" evidence="6 7"/>
<evidence type="ECO:0000256" key="6">
    <source>
        <dbReference type="HAMAP-Rule" id="MF_00227"/>
    </source>
</evidence>
<comment type="function">
    <text evidence="6">RNaseP catalyzes the removal of the 5'-leader sequence from pre-tRNA to produce the mature 5'-terminus. It can also cleave other RNA substrates such as 4.5S RNA. The protein component plays an auxiliary but essential role in vivo by binding to the 5'-leader sequence and broadening the substrate specificity of the ribozyme.</text>
</comment>
<dbReference type="NCBIfam" id="TIGR00188">
    <property type="entry name" value="rnpA"/>
    <property type="match status" value="1"/>
</dbReference>
<dbReference type="InterPro" id="IPR014721">
    <property type="entry name" value="Ribsml_uS5_D2-typ_fold_subgr"/>
</dbReference>
<keyword evidence="3 6" id="KW-0255">Endonuclease</keyword>
<dbReference type="Gene3D" id="3.30.230.10">
    <property type="match status" value="1"/>
</dbReference>
<dbReference type="PANTHER" id="PTHR33992">
    <property type="entry name" value="RIBONUCLEASE P PROTEIN COMPONENT"/>
    <property type="match status" value="1"/>
</dbReference>
<gene>
    <name evidence="6 8" type="primary">rnpA</name>
    <name evidence="8" type="ORF">ERCISPPS3390_082</name>
</gene>
<dbReference type="PANTHER" id="PTHR33992:SF1">
    <property type="entry name" value="RIBONUCLEASE P PROTEIN COMPONENT"/>
    <property type="match status" value="1"/>
</dbReference>
<dbReference type="SUPFAM" id="SSF54211">
    <property type="entry name" value="Ribosomal protein S5 domain 2-like"/>
    <property type="match status" value="1"/>
</dbReference>
<keyword evidence="2 6" id="KW-0540">Nuclease</keyword>
<evidence type="ECO:0000256" key="5">
    <source>
        <dbReference type="ARBA" id="ARBA00022884"/>
    </source>
</evidence>
<dbReference type="GO" id="GO:0042781">
    <property type="term" value="F:3'-tRNA processing endoribonuclease activity"/>
    <property type="evidence" value="ECO:0007669"/>
    <property type="project" value="TreeGrafter"/>
</dbReference>
<keyword evidence="4 6" id="KW-0378">Hydrolase</keyword>